<dbReference type="Proteomes" id="UP000019141">
    <property type="component" value="Unassembled WGS sequence"/>
</dbReference>
<feature type="domain" description="Cytochrome c" evidence="6">
    <location>
        <begin position="490"/>
        <end position="630"/>
    </location>
</feature>
<dbReference type="GO" id="GO:0009055">
    <property type="term" value="F:electron transfer activity"/>
    <property type="evidence" value="ECO:0007669"/>
    <property type="project" value="InterPro"/>
</dbReference>
<dbReference type="Gene3D" id="1.10.760.10">
    <property type="entry name" value="Cytochrome c-like domain"/>
    <property type="match status" value="1"/>
</dbReference>
<dbReference type="PANTHER" id="PTHR47197:SF3">
    <property type="entry name" value="DIHYDRO-HEME D1 DEHYDROGENASE"/>
    <property type="match status" value="1"/>
</dbReference>
<evidence type="ECO:0000256" key="1">
    <source>
        <dbReference type="ARBA" id="ARBA00022617"/>
    </source>
</evidence>
<keyword evidence="2 4" id="KW-0479">Metal-binding</keyword>
<evidence type="ECO:0000313" key="8">
    <source>
        <dbReference type="Proteomes" id="UP000019141"/>
    </source>
</evidence>
<evidence type="ECO:0000256" key="4">
    <source>
        <dbReference type="PROSITE-ProRule" id="PRU00433"/>
    </source>
</evidence>
<name>W4L8V7_ENTF1</name>
<dbReference type="SUPFAM" id="SSF46626">
    <property type="entry name" value="Cytochrome c"/>
    <property type="match status" value="1"/>
</dbReference>
<dbReference type="InterPro" id="IPR009056">
    <property type="entry name" value="Cyt_c-like_dom"/>
</dbReference>
<dbReference type="Gene3D" id="2.130.10.10">
    <property type="entry name" value="YVTN repeat-like/Quinoprotein amine dehydrogenase"/>
    <property type="match status" value="2"/>
</dbReference>
<dbReference type="PANTHER" id="PTHR47197">
    <property type="entry name" value="PROTEIN NIRF"/>
    <property type="match status" value="1"/>
</dbReference>
<feature type="signal peptide" evidence="5">
    <location>
        <begin position="1"/>
        <end position="20"/>
    </location>
</feature>
<evidence type="ECO:0000259" key="6">
    <source>
        <dbReference type="PROSITE" id="PS51007"/>
    </source>
</evidence>
<feature type="chain" id="PRO_5004845750" description="Cytochrome c domain-containing protein" evidence="5">
    <location>
        <begin position="21"/>
        <end position="919"/>
    </location>
</feature>
<dbReference type="EMBL" id="AZHW01001086">
    <property type="protein sequence ID" value="ETW94299.1"/>
    <property type="molecule type" value="Genomic_DNA"/>
</dbReference>
<sequence length="919" mass="99186">MVIIIIFLTLVLGTWHAAHAQPSFYAFESGHVRPLALSPDGSRLYAVNTPDNRLDVFAVSPDGLTRLDTVPVGMEPVAVAAPDAAHVWVVNHLSDSVSIVDVSRAPFRVVRTLLVGDEPRDIVFAGTERPRAFITAAHRGQNSPHPLGDFDQPGVGRADVYVFDAGQARTIPDAAPDAVLTLFGDKPRALAVSPDGQHVYAAIFRSGNQTATVTEGVVCNGGSEAPPCRIADAVYPGGLPAPNINHEDQRGPETGLIVKFNGSQWTDELGRDWSNGVRFNLPDLDLFTLDANTLETVARVPGVGTILFNMAVNPQTGTIYVSNTEARNEIRFEGPGILASEVKPPDVPPTVRGRLHESRITLIEGTTVVPRHLNKHIPYGASPMPEDVKANSLATPLGMAISSDGTTLYVAAFGSAKIGMFSTAALADDSFVPDAATHIPVAGGGPTGLILDETHNRLYVLTRFDNAVVSIDLVSRTELQRLPLYNPEPQSLVEGRPFLYDAALTSSNGEASCSSCHLFGDMDDLAWDLGDPDGDVLPNPNPFITGDRLPFHPLKGPMTTQSLRGLANHGPMHWRGDRTGGHEDPPGDPLDEEAAFIAFNVAFDGLLGRDAGELTDEEMQKFTDFVLQITYPPNPIRQLDNSLRPDEAEGQRFFFLDPGPDLQDTCEGCHRLDPVSGFFGSGGESTTEGEPQEFKVAHLRNMYQKVGQFGMPDTAFVPGDPTHQGDQVRGFGFLHDGSIDTIERFLNAIVFQVGFRLFPELYPDPALARRQLNAYLMAFDTNLAPIVGQQVTLTAENTAAATSRITLMEARANTHFAMAGASMAMECEVIVKGVFNGEARGWVRLPSGAYRSDRLSEPELSSAELQALATVDGQALTYTCAPPGAGVRMGVDRDEDGVFDRDELDAGTEVAKRYTIRIR</sequence>
<keyword evidence="1 4" id="KW-0349">Heme</keyword>
<dbReference type="SUPFAM" id="SSF75011">
    <property type="entry name" value="3-carboxy-cis,cis-mucoante lactonizing enzyme"/>
    <property type="match status" value="1"/>
</dbReference>
<dbReference type="PATRIC" id="fig|1429438.4.peg.6682"/>
<dbReference type="AlphaFoldDB" id="W4L8V7"/>
<dbReference type="PROSITE" id="PS51007">
    <property type="entry name" value="CYTC"/>
    <property type="match status" value="1"/>
</dbReference>
<accession>W4L8V7</accession>
<evidence type="ECO:0000313" key="7">
    <source>
        <dbReference type="EMBL" id="ETW94299.1"/>
    </source>
</evidence>
<dbReference type="GO" id="GO:0020037">
    <property type="term" value="F:heme binding"/>
    <property type="evidence" value="ECO:0007669"/>
    <property type="project" value="InterPro"/>
</dbReference>
<dbReference type="InterPro" id="IPR036909">
    <property type="entry name" value="Cyt_c-like_dom_sf"/>
</dbReference>
<evidence type="ECO:0000256" key="5">
    <source>
        <dbReference type="SAM" id="SignalP"/>
    </source>
</evidence>
<keyword evidence="3 4" id="KW-0408">Iron</keyword>
<protein>
    <recommendedName>
        <fullName evidence="6">Cytochrome c domain-containing protein</fullName>
    </recommendedName>
</protein>
<gene>
    <name evidence="7" type="ORF">ETSY1_35500</name>
</gene>
<reference evidence="7 8" key="1">
    <citation type="journal article" date="2014" name="Nature">
        <title>An environmental bacterial taxon with a large and distinct metabolic repertoire.</title>
        <authorList>
            <person name="Wilson M.C."/>
            <person name="Mori T."/>
            <person name="Ruckert C."/>
            <person name="Uria A.R."/>
            <person name="Helf M.J."/>
            <person name="Takada K."/>
            <person name="Gernert C."/>
            <person name="Steffens U.A."/>
            <person name="Heycke N."/>
            <person name="Schmitt S."/>
            <person name="Rinke C."/>
            <person name="Helfrich E.J."/>
            <person name="Brachmann A.O."/>
            <person name="Gurgui C."/>
            <person name="Wakimoto T."/>
            <person name="Kracht M."/>
            <person name="Crusemann M."/>
            <person name="Hentschel U."/>
            <person name="Abe I."/>
            <person name="Matsunaga S."/>
            <person name="Kalinowski J."/>
            <person name="Takeyama H."/>
            <person name="Piel J."/>
        </authorList>
    </citation>
    <scope>NUCLEOTIDE SEQUENCE [LARGE SCALE GENOMIC DNA]</scope>
    <source>
        <strain evidence="8">TSY1</strain>
    </source>
</reference>
<dbReference type="GO" id="GO:0046872">
    <property type="term" value="F:metal ion binding"/>
    <property type="evidence" value="ECO:0007669"/>
    <property type="project" value="UniProtKB-KW"/>
</dbReference>
<organism evidence="7 8">
    <name type="scientific">Entotheonella factor</name>
    <dbReference type="NCBI Taxonomy" id="1429438"/>
    <lineage>
        <taxon>Bacteria</taxon>
        <taxon>Pseudomonadati</taxon>
        <taxon>Nitrospinota/Tectimicrobiota group</taxon>
        <taxon>Candidatus Tectimicrobiota</taxon>
        <taxon>Candidatus Entotheonellia</taxon>
        <taxon>Candidatus Entotheonellales</taxon>
        <taxon>Candidatus Entotheonellaceae</taxon>
        <taxon>Candidatus Entotheonella</taxon>
    </lineage>
</organism>
<evidence type="ECO:0000256" key="2">
    <source>
        <dbReference type="ARBA" id="ARBA00022723"/>
    </source>
</evidence>
<proteinExistence type="predicted"/>
<dbReference type="InterPro" id="IPR015943">
    <property type="entry name" value="WD40/YVTN_repeat-like_dom_sf"/>
</dbReference>
<dbReference type="HOGENOM" id="CLU_312808_0_0_7"/>
<keyword evidence="5" id="KW-0732">Signal</keyword>
<evidence type="ECO:0000256" key="3">
    <source>
        <dbReference type="ARBA" id="ARBA00023004"/>
    </source>
</evidence>
<comment type="caution">
    <text evidence="7">The sequence shown here is derived from an EMBL/GenBank/DDBJ whole genome shotgun (WGS) entry which is preliminary data.</text>
</comment>
<dbReference type="InterPro" id="IPR051200">
    <property type="entry name" value="Host-pathogen_enzymatic-act"/>
</dbReference>
<keyword evidence="8" id="KW-1185">Reference proteome</keyword>